<sequence length="225" mass="25617">MGKSLAFLAVIALFTAAYADDDNPELCEQSSQRECGRRLNLIFQETPFITDEVLTNNCSDIEENLQCIEDYLRSCDREQLDYFLLVMTSPRILLAEFCVTDSPLRTAYREQVSCLRTVNFRNIPEQLVPCFESLDESTKDEIKAKSEQSEASGDLTEFMCAIYQPMKECLKELATGFCSEEAGDLVEEVIERGSKTPREKLCPAPTFLEIENLAENVFTVKRKKK</sequence>
<dbReference type="EMBL" id="HAHN01000133">
    <property type="protein sequence ID" value="SNX33882.1"/>
    <property type="molecule type" value="Transcribed_RNA"/>
</dbReference>
<evidence type="ECO:0000313" key="2">
    <source>
        <dbReference type="EMBL" id="SNX34288.1"/>
    </source>
</evidence>
<protein>
    <submittedName>
        <fullName evidence="2">U70-Liphistoxin-Lth1a_1</fullName>
    </submittedName>
</protein>
<accession>A0A4Q8K3Z9</accession>
<dbReference type="EMBL" id="HAHN01000179">
    <property type="protein sequence ID" value="SNX34288.1"/>
    <property type="molecule type" value="Transcribed_RNA"/>
</dbReference>
<reference evidence="2" key="2">
    <citation type="submission" date="2019-05" db="EMBL/GenBank/DDBJ databases">
        <title>Unravelling the molecular evolution of spider venoms.</title>
        <authorList>
            <person name="Pineda S."/>
        </authorList>
    </citation>
    <scope>NUCLEOTIDE SEQUENCE</scope>
</reference>
<dbReference type="PANTHER" id="PTHR33964:SF1">
    <property type="entry name" value="RE45066P"/>
    <property type="match status" value="1"/>
</dbReference>
<feature type="chain" id="PRO_5036119990" evidence="1">
    <location>
        <begin position="20"/>
        <end position="225"/>
    </location>
</feature>
<organism evidence="2">
    <name type="scientific">Liphistius thaleban</name>
    <dbReference type="NCBI Taxonomy" id="1905330"/>
    <lineage>
        <taxon>Eukaryota</taxon>
        <taxon>Metazoa</taxon>
        <taxon>Ecdysozoa</taxon>
        <taxon>Arthropoda</taxon>
        <taxon>Chelicerata</taxon>
        <taxon>Arachnida</taxon>
        <taxon>Araneae</taxon>
        <taxon>Mesothelae</taxon>
        <taxon>Liphistiidae</taxon>
        <taxon>Liphistius</taxon>
    </lineage>
</organism>
<dbReference type="PANTHER" id="PTHR33964">
    <property type="entry name" value="RE45066P-RELATED"/>
    <property type="match status" value="1"/>
</dbReference>
<evidence type="ECO:0000256" key="1">
    <source>
        <dbReference type="SAM" id="SignalP"/>
    </source>
</evidence>
<reference evidence="2" key="1">
    <citation type="submission" date="2017-05" db="EMBL/GenBank/DDBJ databases">
        <authorList>
            <person name="QRISCLOUD D."/>
        </authorList>
    </citation>
    <scope>NUCLEOTIDE SEQUENCE</scope>
</reference>
<dbReference type="AlphaFoldDB" id="A0A4Q8K3Z9"/>
<feature type="signal peptide" evidence="1">
    <location>
        <begin position="1"/>
        <end position="19"/>
    </location>
</feature>
<proteinExistence type="predicted"/>
<name>A0A4Q8K3Z9_9ARAC</name>
<keyword evidence="1" id="KW-0732">Signal</keyword>